<keyword evidence="1" id="KW-1133">Transmembrane helix</keyword>
<gene>
    <name evidence="4" type="ORF">EU557_07815</name>
</gene>
<dbReference type="PANTHER" id="PTHR19328">
    <property type="entry name" value="HEDGEHOG-INTERACTING PROTEIN"/>
    <property type="match status" value="1"/>
</dbReference>
<dbReference type="Pfam" id="PF07995">
    <property type="entry name" value="GSDH"/>
    <property type="match status" value="1"/>
</dbReference>
<evidence type="ECO:0000313" key="4">
    <source>
        <dbReference type="EMBL" id="TGD81457.1"/>
    </source>
</evidence>
<reference evidence="4 5" key="1">
    <citation type="submission" date="2019-04" db="EMBL/GenBank/DDBJ databases">
        <authorList>
            <person name="Feng G."/>
            <person name="Zhang J."/>
            <person name="Zhu H."/>
        </authorList>
    </citation>
    <scope>NUCLEOTIDE SEQUENCE [LARGE SCALE GENOMIC DNA]</scope>
    <source>
        <strain evidence="4 5">JCM 19491</strain>
    </source>
</reference>
<name>A0A4Z0MQF2_9BACT</name>
<dbReference type="SUPFAM" id="SSF50952">
    <property type="entry name" value="Soluble quinoprotein glucose dehydrogenase"/>
    <property type="match status" value="1"/>
</dbReference>
<feature type="domain" description="Secretion system C-terminal sorting" evidence="3">
    <location>
        <begin position="445"/>
        <end position="519"/>
    </location>
</feature>
<dbReference type="AlphaFoldDB" id="A0A4Z0MQF2"/>
<sequence>MVNIGKQRKPVVLGQVTIAPASTAGNAPPTSSMSRNNSLIRQAFYHFSNLLTMKILSTLFLASLLVTGTAAAQAQTLPVLGTFPVGATTVTVSALSTGLVVPWELVWGPDNFIWMTERGGRISRVNPSTGAVTPLITLADVATSSEGGLLGMVLHPEFSTSPYVYVVYNYNDNGYKEKLVRLTYANGTLGSPLVLLGNIPAVSTHSGSRLLILPDGTLLMTTGDAQDRPAAQDRASLNGKILRLNLDGTIPPDNPVAGNPSYTFGHRNPQGLVLASNGRLYSSEHGQDAEDEVNIIEPNRNYGWPTVEGLCDLASEQAYCSANNVREPIFAWAPTVGVAALTYYDHPAIPGWRNSLLAATLRGNKLTQIPLNAAGTAASEGVFTLTSFGRLRAICVSPQGRVYVSTSNRDGRGGPATTDDRILVLENLAYVPTPTVTARQEVLGLWPNPARSSVTLRLPSPATASLPTELRDALGRLVLASRFVAGQSSLEVSVAGLRPGIYSAQVLTPAGSFTQRLVVE</sequence>
<evidence type="ECO:0000259" key="3">
    <source>
        <dbReference type="Pfam" id="PF18962"/>
    </source>
</evidence>
<keyword evidence="1" id="KW-0472">Membrane</keyword>
<dbReference type="PANTHER" id="PTHR19328:SF13">
    <property type="entry name" value="HIPL1 PROTEIN"/>
    <property type="match status" value="1"/>
</dbReference>
<dbReference type="Gene3D" id="2.120.10.30">
    <property type="entry name" value="TolB, C-terminal domain"/>
    <property type="match status" value="1"/>
</dbReference>
<feature type="transmembrane region" description="Helical" evidence="1">
    <location>
        <begin position="43"/>
        <end position="66"/>
    </location>
</feature>
<keyword evidence="5" id="KW-1185">Reference proteome</keyword>
<feature type="domain" description="Glucose/Sorbosone dehydrogenase" evidence="2">
    <location>
        <begin position="101"/>
        <end position="412"/>
    </location>
</feature>
<dbReference type="OrthoDB" id="9770043at2"/>
<organism evidence="4 5">
    <name type="scientific">Hymenobacter wooponensis</name>
    <dbReference type="NCBI Taxonomy" id="1525360"/>
    <lineage>
        <taxon>Bacteria</taxon>
        <taxon>Pseudomonadati</taxon>
        <taxon>Bacteroidota</taxon>
        <taxon>Cytophagia</taxon>
        <taxon>Cytophagales</taxon>
        <taxon>Hymenobacteraceae</taxon>
        <taxon>Hymenobacter</taxon>
    </lineage>
</organism>
<proteinExistence type="predicted"/>
<evidence type="ECO:0000256" key="1">
    <source>
        <dbReference type="SAM" id="Phobius"/>
    </source>
</evidence>
<dbReference type="InterPro" id="IPR011042">
    <property type="entry name" value="6-blade_b-propeller_TolB-like"/>
</dbReference>
<comment type="caution">
    <text evidence="4">The sequence shown here is derived from an EMBL/GenBank/DDBJ whole genome shotgun (WGS) entry which is preliminary data.</text>
</comment>
<dbReference type="Pfam" id="PF18962">
    <property type="entry name" value="Por_Secre_tail"/>
    <property type="match status" value="1"/>
</dbReference>
<evidence type="ECO:0000259" key="2">
    <source>
        <dbReference type="Pfam" id="PF07995"/>
    </source>
</evidence>
<accession>A0A4Z0MQF2</accession>
<keyword evidence="1" id="KW-0812">Transmembrane</keyword>
<dbReference type="Proteomes" id="UP000298284">
    <property type="component" value="Unassembled WGS sequence"/>
</dbReference>
<protein>
    <submittedName>
        <fullName evidence="4">T9SS type A sorting domain-containing protein</fullName>
    </submittedName>
</protein>
<dbReference type="InterPro" id="IPR026444">
    <property type="entry name" value="Secre_tail"/>
</dbReference>
<dbReference type="EMBL" id="SRKZ01000002">
    <property type="protein sequence ID" value="TGD81457.1"/>
    <property type="molecule type" value="Genomic_DNA"/>
</dbReference>
<dbReference type="InterPro" id="IPR012938">
    <property type="entry name" value="Glc/Sorbosone_DH"/>
</dbReference>
<dbReference type="NCBIfam" id="TIGR04183">
    <property type="entry name" value="Por_Secre_tail"/>
    <property type="match status" value="1"/>
</dbReference>
<dbReference type="InterPro" id="IPR011041">
    <property type="entry name" value="Quinoprot_gluc/sorb_DH_b-prop"/>
</dbReference>
<evidence type="ECO:0000313" key="5">
    <source>
        <dbReference type="Proteomes" id="UP000298284"/>
    </source>
</evidence>